<name>A0A4P9Y2R7_9FUNG</name>
<evidence type="ECO:0000313" key="3">
    <source>
        <dbReference type="EMBL" id="RKP12892.1"/>
    </source>
</evidence>
<feature type="region of interest" description="Disordered" evidence="1">
    <location>
        <begin position="36"/>
        <end position="84"/>
    </location>
</feature>
<dbReference type="Proteomes" id="UP000267251">
    <property type="component" value="Unassembled WGS sequence"/>
</dbReference>
<proteinExistence type="predicted"/>
<accession>A0A4P9Y2R7</accession>
<feature type="signal peptide" evidence="2">
    <location>
        <begin position="1"/>
        <end position="21"/>
    </location>
</feature>
<evidence type="ECO:0000256" key="1">
    <source>
        <dbReference type="SAM" id="MobiDB-lite"/>
    </source>
</evidence>
<dbReference type="EMBL" id="KZ988171">
    <property type="protein sequence ID" value="RKP12892.1"/>
    <property type="molecule type" value="Genomic_DNA"/>
</dbReference>
<feature type="compositionally biased region" description="Pro residues" evidence="1">
    <location>
        <begin position="40"/>
        <end position="50"/>
    </location>
</feature>
<feature type="chain" id="PRO_5020893300" evidence="2">
    <location>
        <begin position="22"/>
        <end position="152"/>
    </location>
</feature>
<gene>
    <name evidence="3" type="ORF">BJ684DRAFT_16670</name>
</gene>
<organism evidence="3 4">
    <name type="scientific">Piptocephalis cylindrospora</name>
    <dbReference type="NCBI Taxonomy" id="1907219"/>
    <lineage>
        <taxon>Eukaryota</taxon>
        <taxon>Fungi</taxon>
        <taxon>Fungi incertae sedis</taxon>
        <taxon>Zoopagomycota</taxon>
        <taxon>Zoopagomycotina</taxon>
        <taxon>Zoopagomycetes</taxon>
        <taxon>Zoopagales</taxon>
        <taxon>Piptocephalidaceae</taxon>
        <taxon>Piptocephalis</taxon>
    </lineage>
</organism>
<keyword evidence="4" id="KW-1185">Reference proteome</keyword>
<protein>
    <submittedName>
        <fullName evidence="3">Uncharacterized protein</fullName>
    </submittedName>
</protein>
<reference evidence="4" key="1">
    <citation type="journal article" date="2018" name="Nat. Microbiol.">
        <title>Leveraging single-cell genomics to expand the fungal tree of life.</title>
        <authorList>
            <person name="Ahrendt S.R."/>
            <person name="Quandt C.A."/>
            <person name="Ciobanu D."/>
            <person name="Clum A."/>
            <person name="Salamov A."/>
            <person name="Andreopoulos B."/>
            <person name="Cheng J.F."/>
            <person name="Woyke T."/>
            <person name="Pelin A."/>
            <person name="Henrissat B."/>
            <person name="Reynolds N.K."/>
            <person name="Benny G.L."/>
            <person name="Smith M.E."/>
            <person name="James T.Y."/>
            <person name="Grigoriev I.V."/>
        </authorList>
    </citation>
    <scope>NUCLEOTIDE SEQUENCE [LARGE SCALE GENOMIC DNA]</scope>
</reference>
<sequence length="152" mass="16758">MKLFYASSLLLLCLVIQETHGAGFLAGFKTFFKKGTTTNPSPPPRAPPPNSKNVSPAPLNNKKATTLKGSKWDMSSRKRPKPRVQGMLREGVNKAAWNALNRVSGDISPESIMFSLLIFWIRSMKFNRAMLQPRMLGAMETVIDVAIVKAPG</sequence>
<evidence type="ECO:0000313" key="4">
    <source>
        <dbReference type="Proteomes" id="UP000267251"/>
    </source>
</evidence>
<evidence type="ECO:0000256" key="2">
    <source>
        <dbReference type="SAM" id="SignalP"/>
    </source>
</evidence>
<dbReference type="AlphaFoldDB" id="A0A4P9Y2R7"/>
<keyword evidence="2" id="KW-0732">Signal</keyword>